<dbReference type="CDD" id="cd00165">
    <property type="entry name" value="S4"/>
    <property type="match status" value="1"/>
</dbReference>
<evidence type="ECO:0000313" key="4">
    <source>
        <dbReference type="EMBL" id="EKD24540.1"/>
    </source>
</evidence>
<reference evidence="4" key="1">
    <citation type="journal article" date="2012" name="Science">
        <title>Fermentation, hydrogen, and sulfur metabolism in multiple uncultivated bacterial phyla.</title>
        <authorList>
            <person name="Wrighton K.C."/>
            <person name="Thomas B.C."/>
            <person name="Sharon I."/>
            <person name="Miller C.S."/>
            <person name="Castelle C.J."/>
            <person name="VerBerkmoes N.C."/>
            <person name="Wilkins M.J."/>
            <person name="Hettich R.L."/>
            <person name="Lipton M.S."/>
            <person name="Williams K.H."/>
            <person name="Long P.E."/>
            <person name="Banfield J.F."/>
        </authorList>
    </citation>
    <scope>NUCLEOTIDE SEQUENCE [LARGE SCALE GENOMIC DNA]</scope>
</reference>
<dbReference type="InterPro" id="IPR050343">
    <property type="entry name" value="RsuA_PseudoU_synthase"/>
</dbReference>
<dbReference type="GO" id="GO:0003723">
    <property type="term" value="F:RNA binding"/>
    <property type="evidence" value="ECO:0007669"/>
    <property type="project" value="UniProtKB-KW"/>
</dbReference>
<dbReference type="EMBL" id="AMFJ01036218">
    <property type="protein sequence ID" value="EKD24540.1"/>
    <property type="molecule type" value="Genomic_DNA"/>
</dbReference>
<accession>K1X3A2</accession>
<sequence length="228" mass="26739">MRIDKYLASLWLLSRRQAKEIFKSWKILVNNESIKDQWYLLHEWDSIQCSAEKFAYKPVVVIILHKPVGYVCSDIPEGRHKSYRDLLDDCVYKETLHVAGRLDADTTWLVLITNDGDLNHRIISPKKKMIKIYEVESEKNISDDDIKNLEAGVVLEDGYHTLPAQVQKISDKKIILSIYEWKYHQIKRMLEAIDNKVTKLHRSQIGNSMLWDLPEGKRKEITENDLFA</sequence>
<proteinExistence type="predicted"/>
<dbReference type="GO" id="GO:0140098">
    <property type="term" value="F:catalytic activity, acting on RNA"/>
    <property type="evidence" value="ECO:0007669"/>
    <property type="project" value="UniProtKB-ARBA"/>
</dbReference>
<dbReference type="InterPro" id="IPR042092">
    <property type="entry name" value="PsdUridine_s_RsuA/RluB/E/F_cat"/>
</dbReference>
<protein>
    <submittedName>
        <fullName evidence="4">Ribosomal small subunit pseudouridine synthase A</fullName>
    </submittedName>
</protein>
<dbReference type="AlphaFoldDB" id="K1X3A2"/>
<keyword evidence="2" id="KW-0694">RNA-binding</keyword>
<dbReference type="InterPro" id="IPR036986">
    <property type="entry name" value="S4_RNA-bd_sf"/>
</dbReference>
<gene>
    <name evidence="4" type="ORF">ACD_80C00211G0001</name>
</gene>
<dbReference type="InterPro" id="IPR006145">
    <property type="entry name" value="PsdUridine_synth_RsuA/RluA"/>
</dbReference>
<dbReference type="InterPro" id="IPR020103">
    <property type="entry name" value="PsdUridine_synth_cat_dom_sf"/>
</dbReference>
<keyword evidence="1" id="KW-0413">Isomerase</keyword>
<dbReference type="SUPFAM" id="SSF55174">
    <property type="entry name" value="Alpha-L RNA-binding motif"/>
    <property type="match status" value="1"/>
</dbReference>
<evidence type="ECO:0000256" key="1">
    <source>
        <dbReference type="ARBA" id="ARBA00023235"/>
    </source>
</evidence>
<dbReference type="Gene3D" id="3.10.290.10">
    <property type="entry name" value="RNA-binding S4 domain"/>
    <property type="match status" value="1"/>
</dbReference>
<dbReference type="GO" id="GO:0001522">
    <property type="term" value="P:pseudouridine synthesis"/>
    <property type="evidence" value="ECO:0007669"/>
    <property type="project" value="InterPro"/>
</dbReference>
<dbReference type="Pfam" id="PF00849">
    <property type="entry name" value="PseudoU_synth_2"/>
    <property type="match status" value="1"/>
</dbReference>
<evidence type="ECO:0000256" key="2">
    <source>
        <dbReference type="PROSITE-ProRule" id="PRU00182"/>
    </source>
</evidence>
<name>K1X3A2_9BACT</name>
<comment type="caution">
    <text evidence="4">The sequence shown here is derived from an EMBL/GenBank/DDBJ whole genome shotgun (WGS) entry which is preliminary data.</text>
</comment>
<dbReference type="Gene3D" id="3.30.70.580">
    <property type="entry name" value="Pseudouridine synthase I, catalytic domain, N-terminal subdomain"/>
    <property type="match status" value="1"/>
</dbReference>
<dbReference type="PROSITE" id="PS50889">
    <property type="entry name" value="S4"/>
    <property type="match status" value="1"/>
</dbReference>
<feature type="domain" description="Pseudouridine synthase RsuA/RluA-like" evidence="3">
    <location>
        <begin position="61"/>
        <end position="192"/>
    </location>
</feature>
<dbReference type="PANTHER" id="PTHR47683">
    <property type="entry name" value="PSEUDOURIDINE SYNTHASE FAMILY PROTEIN-RELATED"/>
    <property type="match status" value="1"/>
</dbReference>
<dbReference type="Gene3D" id="3.30.70.1560">
    <property type="entry name" value="Alpha-L RNA-binding motif"/>
    <property type="match status" value="1"/>
</dbReference>
<dbReference type="SUPFAM" id="SSF55120">
    <property type="entry name" value="Pseudouridine synthase"/>
    <property type="match status" value="1"/>
</dbReference>
<dbReference type="PANTHER" id="PTHR47683:SF4">
    <property type="entry name" value="PSEUDOURIDINE SYNTHASE"/>
    <property type="match status" value="1"/>
</dbReference>
<organism evidence="4">
    <name type="scientific">uncultured bacterium</name>
    <name type="common">gcode 4</name>
    <dbReference type="NCBI Taxonomy" id="1234023"/>
    <lineage>
        <taxon>Bacteria</taxon>
        <taxon>environmental samples</taxon>
    </lineage>
</organism>
<evidence type="ECO:0000259" key="3">
    <source>
        <dbReference type="Pfam" id="PF00849"/>
    </source>
</evidence>
<dbReference type="GO" id="GO:0009982">
    <property type="term" value="F:pseudouridine synthase activity"/>
    <property type="evidence" value="ECO:0007669"/>
    <property type="project" value="InterPro"/>
</dbReference>
<dbReference type="GO" id="GO:0006396">
    <property type="term" value="P:RNA processing"/>
    <property type="evidence" value="ECO:0007669"/>
    <property type="project" value="UniProtKB-ARBA"/>
</dbReference>
<dbReference type="InterPro" id="IPR000748">
    <property type="entry name" value="PsdUridine_synth_RsuA/RluB/E/F"/>
</dbReference>
<dbReference type="NCBIfam" id="TIGR00093">
    <property type="entry name" value="pseudouridine synthase"/>
    <property type="match status" value="1"/>
</dbReference>
<dbReference type="InterPro" id="IPR020094">
    <property type="entry name" value="TruA/RsuA/RluB/E/F_N"/>
</dbReference>